<accession>A0A6J6XBC9</accession>
<feature type="transmembrane region" description="Helical" evidence="1">
    <location>
        <begin position="66"/>
        <end position="90"/>
    </location>
</feature>
<gene>
    <name evidence="2" type="ORF">UFOPK2978_00714</name>
</gene>
<protein>
    <submittedName>
        <fullName evidence="2">Unannotated protein</fullName>
    </submittedName>
</protein>
<keyword evidence="1" id="KW-0812">Transmembrane</keyword>
<sequence length="116" mass="12464">MPLSDRERRLLAEMEAALATDDPRLESRLGGSTLAPARPRILLGSSLTLLGIAIIFGGLISKTTPIGVLGFLVALVGVLALIRSVGAIGTRTARPKGARKSFGARLEERWDRRNFQ</sequence>
<keyword evidence="1" id="KW-1133">Transmembrane helix</keyword>
<proteinExistence type="predicted"/>
<name>A0A6J6XBC9_9ZZZZ</name>
<feature type="transmembrane region" description="Helical" evidence="1">
    <location>
        <begin position="41"/>
        <end position="60"/>
    </location>
</feature>
<dbReference type="AlphaFoldDB" id="A0A6J6XBC9"/>
<organism evidence="2">
    <name type="scientific">freshwater metagenome</name>
    <dbReference type="NCBI Taxonomy" id="449393"/>
    <lineage>
        <taxon>unclassified sequences</taxon>
        <taxon>metagenomes</taxon>
        <taxon>ecological metagenomes</taxon>
    </lineage>
</organism>
<dbReference type="EMBL" id="CAFAAF010000111">
    <property type="protein sequence ID" value="CAB4792764.1"/>
    <property type="molecule type" value="Genomic_DNA"/>
</dbReference>
<dbReference type="Pfam" id="PF11239">
    <property type="entry name" value="DUF3040"/>
    <property type="match status" value="1"/>
</dbReference>
<keyword evidence="1" id="KW-0472">Membrane</keyword>
<reference evidence="2" key="1">
    <citation type="submission" date="2020-05" db="EMBL/GenBank/DDBJ databases">
        <authorList>
            <person name="Chiriac C."/>
            <person name="Salcher M."/>
            <person name="Ghai R."/>
            <person name="Kavagutti S V."/>
        </authorList>
    </citation>
    <scope>NUCLEOTIDE SEQUENCE</scope>
</reference>
<dbReference type="InterPro" id="IPR021401">
    <property type="entry name" value="DUF3040"/>
</dbReference>
<evidence type="ECO:0000256" key="1">
    <source>
        <dbReference type="SAM" id="Phobius"/>
    </source>
</evidence>
<evidence type="ECO:0000313" key="2">
    <source>
        <dbReference type="EMBL" id="CAB4792764.1"/>
    </source>
</evidence>